<dbReference type="RefSeq" id="WP_046497707.1">
    <property type="nucleotide sequence ID" value="NZ_CGIH01000028.1"/>
</dbReference>
<protein>
    <submittedName>
        <fullName evidence="1">Uncharacterized</fullName>
    </submittedName>
</protein>
<dbReference type="Proteomes" id="UP000045545">
    <property type="component" value="Unassembled WGS sequence"/>
</dbReference>
<dbReference type="STRING" id="690567.1721"/>
<sequence length="136" mass="14781">MKDTISFKSEWYLEYGDGKVIGPLKNYVTSAGLSIAAQKLAGLSSPYLVIGDDTAEGDTISEVYRKAVSVVTQSGNMIRFRTILLAGEGNGQHQKTCIFTDASDAPGSGIMFNLLKVPWGKENQMILTVECRLTLQ</sequence>
<organism evidence="1 2">
    <name type="scientific">Syntrophomonas zehnderi OL-4</name>
    <dbReference type="NCBI Taxonomy" id="690567"/>
    <lineage>
        <taxon>Bacteria</taxon>
        <taxon>Bacillati</taxon>
        <taxon>Bacillota</taxon>
        <taxon>Clostridia</taxon>
        <taxon>Eubacteriales</taxon>
        <taxon>Syntrophomonadaceae</taxon>
        <taxon>Syntrophomonas</taxon>
    </lineage>
</organism>
<evidence type="ECO:0000313" key="2">
    <source>
        <dbReference type="Proteomes" id="UP000045545"/>
    </source>
</evidence>
<dbReference type="EMBL" id="CGIH01000028">
    <property type="protein sequence ID" value="CFX73038.1"/>
    <property type="molecule type" value="Genomic_DNA"/>
</dbReference>
<name>A0A0E4C8X2_9FIRM</name>
<proteinExistence type="predicted"/>
<reference evidence="1 2" key="1">
    <citation type="submission" date="2015-03" db="EMBL/GenBank/DDBJ databases">
        <authorList>
            <person name="Murphy D."/>
        </authorList>
    </citation>
    <scope>NUCLEOTIDE SEQUENCE [LARGE SCALE GENOMIC DNA]</scope>
    <source>
        <strain evidence="1 2">OL-4</strain>
    </source>
</reference>
<dbReference type="AlphaFoldDB" id="A0A0E4C8X2"/>
<keyword evidence="2" id="KW-1185">Reference proteome</keyword>
<accession>A0A0E4C8X2</accession>
<evidence type="ECO:0000313" key="1">
    <source>
        <dbReference type="EMBL" id="CFX73038.1"/>
    </source>
</evidence>
<gene>
    <name evidence="1" type="ORF">1721</name>
</gene>
<dbReference type="OrthoDB" id="2081437at2"/>